<dbReference type="InterPro" id="IPR036457">
    <property type="entry name" value="PPM-type-like_dom_sf"/>
</dbReference>
<dbReference type="EMBL" id="JANJYI010000005">
    <property type="protein sequence ID" value="KAK2648415.1"/>
    <property type="molecule type" value="Genomic_DNA"/>
</dbReference>
<evidence type="ECO:0000259" key="1">
    <source>
        <dbReference type="Pfam" id="PF00481"/>
    </source>
</evidence>
<protein>
    <recommendedName>
        <fullName evidence="1">PPM-type phosphatase domain-containing protein</fullName>
    </recommendedName>
</protein>
<keyword evidence="3" id="KW-1185">Reference proteome</keyword>
<dbReference type="Pfam" id="PF00481">
    <property type="entry name" value="PP2C"/>
    <property type="match status" value="1"/>
</dbReference>
<evidence type="ECO:0000313" key="3">
    <source>
        <dbReference type="Proteomes" id="UP001280121"/>
    </source>
</evidence>
<organism evidence="2 3">
    <name type="scientific">Dipteronia dyeriana</name>
    <dbReference type="NCBI Taxonomy" id="168575"/>
    <lineage>
        <taxon>Eukaryota</taxon>
        <taxon>Viridiplantae</taxon>
        <taxon>Streptophyta</taxon>
        <taxon>Embryophyta</taxon>
        <taxon>Tracheophyta</taxon>
        <taxon>Spermatophyta</taxon>
        <taxon>Magnoliopsida</taxon>
        <taxon>eudicotyledons</taxon>
        <taxon>Gunneridae</taxon>
        <taxon>Pentapetalae</taxon>
        <taxon>rosids</taxon>
        <taxon>malvids</taxon>
        <taxon>Sapindales</taxon>
        <taxon>Sapindaceae</taxon>
        <taxon>Hippocastanoideae</taxon>
        <taxon>Acereae</taxon>
        <taxon>Dipteronia</taxon>
    </lineage>
</organism>
<dbReference type="AlphaFoldDB" id="A0AAD9U6J3"/>
<sequence>MFGCRQKWGKEVTVGIIGVFDDHGGQEATFLSAIELTKDHHPDRDDERARIQAAGGSVITWELPRVNAMELTGWQPLAADEEYLMVASDGIFESLTANEVRRDLISGWDSHAQRSSVSLAEFIVH</sequence>
<dbReference type="Proteomes" id="UP001280121">
    <property type="component" value="Unassembled WGS sequence"/>
</dbReference>
<proteinExistence type="predicted"/>
<name>A0AAD9U6J3_9ROSI</name>
<gene>
    <name evidence="2" type="ORF">Ddye_015904</name>
</gene>
<accession>A0AAD9U6J3</accession>
<evidence type="ECO:0000313" key="2">
    <source>
        <dbReference type="EMBL" id="KAK2648415.1"/>
    </source>
</evidence>
<dbReference type="Gene3D" id="3.60.40.10">
    <property type="entry name" value="PPM-type phosphatase domain"/>
    <property type="match status" value="1"/>
</dbReference>
<reference evidence="2" key="1">
    <citation type="journal article" date="2023" name="Plant J.">
        <title>Genome sequences and population genomics provide insights into the demographic history, inbreeding, and mutation load of two 'living fossil' tree species of Dipteronia.</title>
        <authorList>
            <person name="Feng Y."/>
            <person name="Comes H.P."/>
            <person name="Chen J."/>
            <person name="Zhu S."/>
            <person name="Lu R."/>
            <person name="Zhang X."/>
            <person name="Li P."/>
            <person name="Qiu J."/>
            <person name="Olsen K.M."/>
            <person name="Qiu Y."/>
        </authorList>
    </citation>
    <scope>NUCLEOTIDE SEQUENCE</scope>
    <source>
        <strain evidence="2">KIB01</strain>
    </source>
</reference>
<dbReference type="SUPFAM" id="SSF81606">
    <property type="entry name" value="PP2C-like"/>
    <property type="match status" value="1"/>
</dbReference>
<dbReference type="InterPro" id="IPR001932">
    <property type="entry name" value="PPM-type_phosphatase-like_dom"/>
</dbReference>
<comment type="caution">
    <text evidence="2">The sequence shown here is derived from an EMBL/GenBank/DDBJ whole genome shotgun (WGS) entry which is preliminary data.</text>
</comment>
<feature type="domain" description="PPM-type phosphatase" evidence="1">
    <location>
        <begin position="34"/>
        <end position="68"/>
    </location>
</feature>